<evidence type="ECO:0000259" key="2">
    <source>
        <dbReference type="Pfam" id="PF07179"/>
    </source>
</evidence>
<gene>
    <name evidence="3" type="ORF">AHIS1636_07880</name>
</gene>
<name>A0ABQ5MQU6_9MICC</name>
<keyword evidence="4" id="KW-1185">Reference proteome</keyword>
<comment type="caution">
    <text evidence="3">The sequence shown here is derived from an EMBL/GenBank/DDBJ whole genome shotgun (WGS) entry which is preliminary data.</text>
</comment>
<proteinExistence type="predicted"/>
<feature type="domain" description="SseB protein N-terminal" evidence="2">
    <location>
        <begin position="57"/>
        <end position="178"/>
    </location>
</feature>
<feature type="region of interest" description="Disordered" evidence="1">
    <location>
        <begin position="19"/>
        <end position="48"/>
    </location>
</feature>
<dbReference type="InterPro" id="IPR009839">
    <property type="entry name" value="SseB_N"/>
</dbReference>
<dbReference type="Proteomes" id="UP001209654">
    <property type="component" value="Unassembled WGS sequence"/>
</dbReference>
<dbReference type="RefSeq" id="WP_264794509.1">
    <property type="nucleotide sequence ID" value="NZ_BRVS01000003.1"/>
</dbReference>
<sequence length="292" mass="29707">MAEKRELPGHIAAALAGAGGAADSAGRPWSGRDLSGPGNPLHNFNEDDGGADQGYLKAVAALGDGTGGEPQVLQALASARVFVPIVAQLGEEAAGAGGLAADKQADMALVTLQAPDGRRALPVFTSTSALEAWHAEARPVAVYAARAALSAVAEKAQLLVVDPGSEVTFVVRRPGLWALARQQEWVPSYADPSLADLVAEAVGGEPDVLRTALAPGSGIASRTASGRILAGGGPGPELRLVLAARDGLSQAELQGLAQRLQGRLGASKDFAERVDSLEISFVRDTAGRHAGP</sequence>
<dbReference type="EMBL" id="BRVS01000003">
    <property type="protein sequence ID" value="GLB66349.1"/>
    <property type="molecule type" value="Genomic_DNA"/>
</dbReference>
<dbReference type="Pfam" id="PF07179">
    <property type="entry name" value="SseB"/>
    <property type="match status" value="1"/>
</dbReference>
<evidence type="ECO:0000256" key="1">
    <source>
        <dbReference type="SAM" id="MobiDB-lite"/>
    </source>
</evidence>
<protein>
    <recommendedName>
        <fullName evidence="2">SseB protein N-terminal domain-containing protein</fullName>
    </recommendedName>
</protein>
<reference evidence="3 4" key="1">
    <citation type="journal article" date="2023" name="Int. J. Syst. Evol. Microbiol.">
        <title>Arthrobacter mangrovi sp. nov., an actinobacterium isolated from the rhizosphere of a mangrove.</title>
        <authorList>
            <person name="Hamada M."/>
            <person name="Saitou S."/>
            <person name="Enomoto N."/>
            <person name="Nanri K."/>
            <person name="Hidaka K."/>
            <person name="Miura T."/>
            <person name="Tamura T."/>
        </authorList>
    </citation>
    <scope>NUCLEOTIDE SEQUENCE [LARGE SCALE GENOMIC DNA]</scope>
    <source>
        <strain evidence="3 4">NBRC 112813</strain>
    </source>
</reference>
<evidence type="ECO:0000313" key="4">
    <source>
        <dbReference type="Proteomes" id="UP001209654"/>
    </source>
</evidence>
<accession>A0ABQ5MQU6</accession>
<evidence type="ECO:0000313" key="3">
    <source>
        <dbReference type="EMBL" id="GLB66349.1"/>
    </source>
</evidence>
<organism evidence="3 4">
    <name type="scientific">Arthrobacter mangrovi</name>
    <dbReference type="NCBI Taxonomy" id="2966350"/>
    <lineage>
        <taxon>Bacteria</taxon>
        <taxon>Bacillati</taxon>
        <taxon>Actinomycetota</taxon>
        <taxon>Actinomycetes</taxon>
        <taxon>Micrococcales</taxon>
        <taxon>Micrococcaceae</taxon>
        <taxon>Arthrobacter</taxon>
    </lineage>
</organism>